<comment type="subcellular location">
    <subcellularLocation>
        <location evidence="1">Cytoplasm</location>
        <location evidence="1">Cytoskeleton</location>
    </subcellularLocation>
</comment>
<feature type="compositionally biased region" description="Low complexity" evidence="10">
    <location>
        <begin position="873"/>
        <end position="886"/>
    </location>
</feature>
<feature type="compositionally biased region" description="Polar residues" evidence="10">
    <location>
        <begin position="846"/>
        <end position="864"/>
    </location>
</feature>
<keyword evidence="6" id="KW-0175">Coiled coil</keyword>
<feature type="domain" description="Kinesin motor" evidence="11">
    <location>
        <begin position="66"/>
        <end position="389"/>
    </location>
</feature>
<dbReference type="GO" id="GO:0005874">
    <property type="term" value="C:microtubule"/>
    <property type="evidence" value="ECO:0007669"/>
    <property type="project" value="UniProtKB-KW"/>
</dbReference>
<proteinExistence type="inferred from homology"/>
<feature type="compositionally biased region" description="Basic and acidic residues" evidence="10">
    <location>
        <begin position="563"/>
        <end position="573"/>
    </location>
</feature>
<dbReference type="PROSITE" id="PS00411">
    <property type="entry name" value="KINESIN_MOTOR_1"/>
    <property type="match status" value="1"/>
</dbReference>
<dbReference type="FunFam" id="3.40.850.10:FF:000029">
    <property type="entry name" value="Kinesin-like protein KIF17"/>
    <property type="match status" value="1"/>
</dbReference>
<keyword evidence="3" id="KW-0493">Microtubule</keyword>
<evidence type="ECO:0000256" key="3">
    <source>
        <dbReference type="ARBA" id="ARBA00022701"/>
    </source>
</evidence>
<protein>
    <recommendedName>
        <fullName evidence="11">Kinesin motor domain-containing protein</fullName>
    </recommendedName>
</protein>
<evidence type="ECO:0000313" key="13">
    <source>
        <dbReference type="Proteomes" id="UP001230188"/>
    </source>
</evidence>
<feature type="compositionally biased region" description="Basic and acidic residues" evidence="10">
    <location>
        <begin position="791"/>
        <end position="803"/>
    </location>
</feature>
<dbReference type="SUPFAM" id="SSF56784">
    <property type="entry name" value="HAD-like"/>
    <property type="match status" value="1"/>
</dbReference>
<dbReference type="InterPro" id="IPR036412">
    <property type="entry name" value="HAD-like_sf"/>
</dbReference>
<comment type="caution">
    <text evidence="12">The sequence shown here is derived from an EMBL/GenBank/DDBJ whole genome shotgun (WGS) entry which is preliminary data.</text>
</comment>
<keyword evidence="5 9" id="KW-0067">ATP-binding</keyword>
<dbReference type="GO" id="GO:0000278">
    <property type="term" value="P:mitotic cell cycle"/>
    <property type="evidence" value="ECO:0007669"/>
    <property type="project" value="TreeGrafter"/>
</dbReference>
<feature type="compositionally biased region" description="Polar residues" evidence="10">
    <location>
        <begin position="898"/>
        <end position="918"/>
    </location>
</feature>
<dbReference type="PANTHER" id="PTHR47968:SF50">
    <property type="entry name" value="KINESIN-LIKE PROTEIN"/>
    <property type="match status" value="1"/>
</dbReference>
<comment type="similarity">
    <text evidence="9">Belongs to the TRAFAC class myosin-kinesin ATPase superfamily. Kinesin family.</text>
</comment>
<dbReference type="NCBIfam" id="TIGR00685">
    <property type="entry name" value="T6PP"/>
    <property type="match status" value="1"/>
</dbReference>
<keyword evidence="2" id="KW-0963">Cytoplasm</keyword>
<dbReference type="AlphaFoldDB" id="A0AAD7XGT4"/>
<organism evidence="12 13">
    <name type="scientific">Chrysophaeum taylorii</name>
    <dbReference type="NCBI Taxonomy" id="2483200"/>
    <lineage>
        <taxon>Eukaryota</taxon>
        <taxon>Sar</taxon>
        <taxon>Stramenopiles</taxon>
        <taxon>Ochrophyta</taxon>
        <taxon>Pelagophyceae</taxon>
        <taxon>Pelagomonadales</taxon>
        <taxon>Pelagomonadaceae</taxon>
        <taxon>Chrysophaeum</taxon>
    </lineage>
</organism>
<feature type="region of interest" description="Disordered" evidence="10">
    <location>
        <begin position="563"/>
        <end position="588"/>
    </location>
</feature>
<sequence length="1218" mass="134942">MILLASSTPALFFLVHHDNTRRRTDCATTAIAPADAAIDRETQTGPAATARATATDAFEKKSPYKLLCAHKRKSDDDELLIADESRGIITVVNPKGDEGDPPKSFTFDAVFDPNVTQRKLYDTCSAPVVEAVLSGFNGTIFAYGQTGAGKTFTMEGAQDPPELRGIIPNAFQQIFDKVALAEGSQQFLVRSSYLEIYNEEIRDLLSRDPKNKLELKENVDSGVYVRDLTSFIVKSSHEIDQVMQAGKKNRSVGATLMNQGSSRSHAIFTIIVECCESDAARGEHITVGKLNLVDLAGSERQSKTGATGDRLKEATKINLSLSALGNVISALVDGKSQHIPYRDSKLTRLLQDSLGGNTKTVMCANCGPAGYNYDETVSTLRYANRAKNIKNKPRINEDPKDAMLREFTEEIAKLKAQLAAGGAMSPAGQSLDGTFGSGNTTTTTTEIVEVEKIIEKEVLREVQVGVSEKELERIQSEAEAEKARIRGEADRQLARLLEEQAETDEAREKLKADIVRQETERKRASERKNALVQKLKGMEAKLLKGGQMLDIAAKHEAELRRAQQTLREKESQERALAQELASQEATREDWGEKYNSIDEEVDKKTRKLEKLIKKLNEAEAEVADLQSEFQREREDMLDTIRQLARQIKLKEMVLELFVPVDRVKSMEARTKWSEENDSWTLDPLKLDPALEKRPVSAPNLRRPESEYARHRKQYDPNPRYKSDNIAVLDLEQPERTTQDYDGPAMRSNVAHILQTPIDQEDPEVTFAGGAADPLEVTRPSTAGVYIGHQASDDAPRADTHQLQEEEESSWLERGEPGTNEVDDAPSREASQRALSALAEDVDRRSSGTLSSMPLTHSSSETTVPATPPSPSEGTAAGDGVDLAGAVPSVERAEDVVEQLTQSSYESLSYRSEGSASETLQHKRRSDDEEEDEDAARRDISWRTLPSALTLERPPQRQLVVFLDYDGTLTPIVSDPATARLSSTMRDAVRRLAARAPVAVVSGRAREKIHEFVDLAELYYAGSHGFDIDGPGGLRHAVSTDIIPLLSATAVALNERLKDIDGVSLEDNRFAISVHWRNVSNAEARVRVENIVDEVLSLPPYVGALRKSYGKCVYELRPNVRWDKGEAVLYLLELLRRTKGENEEEESAKQNWYKSILPVYIGDDTTDEDAFGALKPLGGVCVLNVARTDETQRPQFTKATHVLRGVEDVETFLNFLAQE</sequence>
<evidence type="ECO:0000256" key="8">
    <source>
        <dbReference type="ARBA" id="ARBA00023212"/>
    </source>
</evidence>
<reference evidence="12" key="1">
    <citation type="submission" date="2023-01" db="EMBL/GenBank/DDBJ databases">
        <title>Metagenome sequencing of chrysophaentin producing Chrysophaeum taylorii.</title>
        <authorList>
            <person name="Davison J."/>
            <person name="Bewley C."/>
        </authorList>
    </citation>
    <scope>NUCLEOTIDE SEQUENCE</scope>
    <source>
        <strain evidence="12">NIES-1699</strain>
    </source>
</reference>
<evidence type="ECO:0000259" key="11">
    <source>
        <dbReference type="PROSITE" id="PS50067"/>
    </source>
</evidence>
<dbReference type="EMBL" id="JAQMWT010000651">
    <property type="protein sequence ID" value="KAJ8598768.1"/>
    <property type="molecule type" value="Genomic_DNA"/>
</dbReference>
<keyword evidence="4 9" id="KW-0547">Nucleotide-binding</keyword>
<evidence type="ECO:0000256" key="10">
    <source>
        <dbReference type="SAM" id="MobiDB-lite"/>
    </source>
</evidence>
<evidence type="ECO:0000256" key="5">
    <source>
        <dbReference type="ARBA" id="ARBA00022840"/>
    </source>
</evidence>
<feature type="binding site" evidence="9">
    <location>
        <begin position="144"/>
        <end position="151"/>
    </location>
    <ligand>
        <name>ATP</name>
        <dbReference type="ChEBI" id="CHEBI:30616"/>
    </ligand>
</feature>
<dbReference type="InterPro" id="IPR003337">
    <property type="entry name" value="Trehalose_PPase"/>
</dbReference>
<dbReference type="InterPro" id="IPR027417">
    <property type="entry name" value="P-loop_NTPase"/>
</dbReference>
<evidence type="ECO:0000256" key="9">
    <source>
        <dbReference type="PROSITE-ProRule" id="PRU00283"/>
    </source>
</evidence>
<gene>
    <name evidence="12" type="ORF">CTAYLR_009858</name>
</gene>
<dbReference type="PANTHER" id="PTHR47968">
    <property type="entry name" value="CENTROMERE PROTEIN E"/>
    <property type="match status" value="1"/>
</dbReference>
<keyword evidence="7 9" id="KW-0505">Motor protein</keyword>
<dbReference type="GO" id="GO:0003777">
    <property type="term" value="F:microtubule motor activity"/>
    <property type="evidence" value="ECO:0007669"/>
    <property type="project" value="InterPro"/>
</dbReference>
<evidence type="ECO:0000256" key="1">
    <source>
        <dbReference type="ARBA" id="ARBA00004245"/>
    </source>
</evidence>
<dbReference type="Gene3D" id="3.40.850.10">
    <property type="entry name" value="Kinesin motor domain"/>
    <property type="match status" value="1"/>
</dbReference>
<evidence type="ECO:0000313" key="12">
    <source>
        <dbReference type="EMBL" id="KAJ8598768.1"/>
    </source>
</evidence>
<dbReference type="GO" id="GO:0005992">
    <property type="term" value="P:trehalose biosynthetic process"/>
    <property type="evidence" value="ECO:0007669"/>
    <property type="project" value="InterPro"/>
</dbReference>
<keyword evidence="13" id="KW-1185">Reference proteome</keyword>
<dbReference type="InterPro" id="IPR001752">
    <property type="entry name" value="Kinesin_motor_dom"/>
</dbReference>
<dbReference type="Gene3D" id="3.30.70.1020">
    <property type="entry name" value="Trehalose-6-phosphate phosphatase related protein, domain 2"/>
    <property type="match status" value="1"/>
</dbReference>
<dbReference type="Proteomes" id="UP001230188">
    <property type="component" value="Unassembled WGS sequence"/>
</dbReference>
<dbReference type="SUPFAM" id="SSF52540">
    <property type="entry name" value="P-loop containing nucleoside triphosphate hydrolases"/>
    <property type="match status" value="1"/>
</dbReference>
<dbReference type="Pfam" id="PF00225">
    <property type="entry name" value="Kinesin"/>
    <property type="match status" value="1"/>
</dbReference>
<dbReference type="Pfam" id="PF02358">
    <property type="entry name" value="Trehalose_PPase"/>
    <property type="match status" value="1"/>
</dbReference>
<dbReference type="GO" id="GO:0007018">
    <property type="term" value="P:microtubule-based movement"/>
    <property type="evidence" value="ECO:0007669"/>
    <property type="project" value="InterPro"/>
</dbReference>
<dbReference type="GO" id="GO:0005524">
    <property type="term" value="F:ATP binding"/>
    <property type="evidence" value="ECO:0007669"/>
    <property type="project" value="UniProtKB-UniRule"/>
</dbReference>
<evidence type="ECO:0000256" key="6">
    <source>
        <dbReference type="ARBA" id="ARBA00023054"/>
    </source>
</evidence>
<keyword evidence="8" id="KW-0206">Cytoskeleton</keyword>
<evidence type="ECO:0000256" key="2">
    <source>
        <dbReference type="ARBA" id="ARBA00022490"/>
    </source>
</evidence>
<dbReference type="InterPro" id="IPR019821">
    <property type="entry name" value="Kinesin_motor_CS"/>
</dbReference>
<name>A0AAD7XGT4_9STRA</name>
<dbReference type="SMART" id="SM00129">
    <property type="entry name" value="KISc"/>
    <property type="match status" value="1"/>
</dbReference>
<feature type="region of interest" description="Disordered" evidence="10">
    <location>
        <begin position="693"/>
        <end position="724"/>
    </location>
</feature>
<feature type="region of interest" description="Disordered" evidence="10">
    <location>
        <begin position="791"/>
        <end position="938"/>
    </location>
</feature>
<evidence type="ECO:0000256" key="4">
    <source>
        <dbReference type="ARBA" id="ARBA00022741"/>
    </source>
</evidence>
<dbReference type="InterPro" id="IPR023214">
    <property type="entry name" value="HAD_sf"/>
</dbReference>
<evidence type="ECO:0000256" key="7">
    <source>
        <dbReference type="ARBA" id="ARBA00023175"/>
    </source>
</evidence>
<dbReference type="InterPro" id="IPR027640">
    <property type="entry name" value="Kinesin-like_fam"/>
</dbReference>
<dbReference type="PROSITE" id="PS50067">
    <property type="entry name" value="KINESIN_MOTOR_2"/>
    <property type="match status" value="1"/>
</dbReference>
<dbReference type="InterPro" id="IPR036961">
    <property type="entry name" value="Kinesin_motor_dom_sf"/>
</dbReference>
<dbReference type="GO" id="GO:0008017">
    <property type="term" value="F:microtubule binding"/>
    <property type="evidence" value="ECO:0007669"/>
    <property type="project" value="InterPro"/>
</dbReference>
<accession>A0AAD7XGT4</accession>
<dbReference type="Gene3D" id="3.40.50.1000">
    <property type="entry name" value="HAD superfamily/HAD-like"/>
    <property type="match status" value="1"/>
</dbReference>
<dbReference type="PRINTS" id="PR00380">
    <property type="entry name" value="KINESINHEAVY"/>
</dbReference>